<feature type="region of interest" description="Disordered" evidence="2">
    <location>
        <begin position="428"/>
        <end position="490"/>
    </location>
</feature>
<dbReference type="PROSITE" id="PS51471">
    <property type="entry name" value="FE2OG_OXY"/>
    <property type="match status" value="1"/>
</dbReference>
<name>A0A9Q0JEF8_9ROSI</name>
<dbReference type="PANTHER" id="PTHR31447:SF5">
    <property type="entry name" value="FE2OG DIOXYGENASE DOMAIN-CONTAINING PROTEIN"/>
    <property type="match status" value="1"/>
</dbReference>
<feature type="compositionally biased region" description="Basic and acidic residues" evidence="2">
    <location>
        <begin position="84"/>
        <end position="103"/>
    </location>
</feature>
<accession>A0A9Q0JEF8</accession>
<evidence type="ECO:0000256" key="2">
    <source>
        <dbReference type="SAM" id="MobiDB-lite"/>
    </source>
</evidence>
<gene>
    <name evidence="4" type="ORF">Tsubulata_032328</name>
</gene>
<dbReference type="GO" id="GO:0032451">
    <property type="term" value="F:demethylase activity"/>
    <property type="evidence" value="ECO:0007669"/>
    <property type="project" value="InterPro"/>
</dbReference>
<evidence type="ECO:0000259" key="3">
    <source>
        <dbReference type="PROSITE" id="PS51471"/>
    </source>
</evidence>
<dbReference type="InterPro" id="IPR005123">
    <property type="entry name" value="Oxoglu/Fe-dep_dioxygenase_dom"/>
</dbReference>
<feature type="domain" description="Fe2OG dioxygenase" evidence="3">
    <location>
        <begin position="307"/>
        <end position="404"/>
    </location>
</feature>
<dbReference type="GO" id="GO:0006402">
    <property type="term" value="P:mRNA catabolic process"/>
    <property type="evidence" value="ECO:0007669"/>
    <property type="project" value="InterPro"/>
</dbReference>
<keyword evidence="5" id="KW-1185">Reference proteome</keyword>
<reference evidence="4" key="2">
    <citation type="journal article" date="2023" name="Plants (Basel)">
        <title>Annotation of the Turnera subulata (Passifloraceae) Draft Genome Reveals the S-Locus Evolved after the Divergence of Turneroideae from Passifloroideae in a Stepwise Manner.</title>
        <authorList>
            <person name="Henning P.M."/>
            <person name="Roalson E.H."/>
            <person name="Mir W."/>
            <person name="McCubbin A.G."/>
            <person name="Shore J.S."/>
        </authorList>
    </citation>
    <scope>NUCLEOTIDE SEQUENCE</scope>
    <source>
        <strain evidence="4">F60SS</strain>
    </source>
</reference>
<dbReference type="PANTHER" id="PTHR31447">
    <property type="entry name" value="HYDROXYPROLINE-RICH GLYCOPROTEIN FAMILY PROTEIN-RELATED"/>
    <property type="match status" value="1"/>
</dbReference>
<dbReference type="OrthoDB" id="271595at2759"/>
<dbReference type="Gene3D" id="2.60.120.590">
    <property type="entry name" value="Alpha-ketoglutarate-dependent dioxygenase AlkB-like"/>
    <property type="match status" value="1"/>
</dbReference>
<feature type="compositionally biased region" description="Polar residues" evidence="2">
    <location>
        <begin position="463"/>
        <end position="479"/>
    </location>
</feature>
<feature type="region of interest" description="Disordered" evidence="2">
    <location>
        <begin position="66"/>
        <end position="125"/>
    </location>
</feature>
<dbReference type="InterPro" id="IPR037151">
    <property type="entry name" value="AlkB-like_sf"/>
</dbReference>
<sequence>MTESKGIDKGDPFLGQYQPEDLRVASEFLATWLPFLSRNLCRRCTRKLSDRIRSLDSEVNGTPDVEIASHDNCCGGDDNNSVESIREGEGIDSIGSRREEENGFSRPLPAPSTCGLLGPPPATEARSSWADMAQEDELAEEMEQPSHRVVDVNTATGELRVTKVEERPKLSREQREYIRFMNVEREKEFVCLERVNGKPVNILEGLELHKGIFSAAEQRRIVDDVYRLQQMGREGKLKARTYTAPKKWLKGKGRITIQFGCCYNYGVDKNGNPPGILQNELVDPLPSLFKVMIRRLIQWHVLPPTCVPDSCIVNIYEEGDCIPPHIDNHDFVRPFCTVSFLSECNILFGTNLKPVNAGEFEGSYSIPLPLGSVLVLNGNGADLAKHCVPSVPTKRISITFRKMDDAKRPSWFVPEPDLQHIEPLSYEEDKTEMLNSPASEPRTKRHPSGNRSKAGTRNYVEGASQSYPRYSNRSRQGPANNLRIKVNLRT</sequence>
<reference evidence="4" key="1">
    <citation type="submission" date="2022-02" db="EMBL/GenBank/DDBJ databases">
        <authorList>
            <person name="Henning P.M."/>
            <person name="McCubbin A.G."/>
            <person name="Shore J.S."/>
        </authorList>
    </citation>
    <scope>NUCLEOTIDE SEQUENCE</scope>
    <source>
        <strain evidence="4">F60SS</strain>
        <tissue evidence="4">Leaves</tissue>
    </source>
</reference>
<comment type="similarity">
    <text evidence="1">Belongs to the alkB family.</text>
</comment>
<dbReference type="Proteomes" id="UP001141552">
    <property type="component" value="Unassembled WGS sequence"/>
</dbReference>
<proteinExistence type="inferred from homology"/>
<dbReference type="Pfam" id="PF13532">
    <property type="entry name" value="2OG-FeII_Oxy_2"/>
    <property type="match status" value="1"/>
</dbReference>
<dbReference type="EMBL" id="JAKUCV010003771">
    <property type="protein sequence ID" value="KAJ4837645.1"/>
    <property type="molecule type" value="Genomic_DNA"/>
</dbReference>
<dbReference type="SUPFAM" id="SSF51197">
    <property type="entry name" value="Clavaminate synthase-like"/>
    <property type="match status" value="1"/>
</dbReference>
<dbReference type="InterPro" id="IPR044842">
    <property type="entry name" value="ALKBH9B/ALKBH10B-like"/>
</dbReference>
<dbReference type="InterPro" id="IPR027450">
    <property type="entry name" value="AlkB-like"/>
</dbReference>
<organism evidence="4 5">
    <name type="scientific">Turnera subulata</name>
    <dbReference type="NCBI Taxonomy" id="218843"/>
    <lineage>
        <taxon>Eukaryota</taxon>
        <taxon>Viridiplantae</taxon>
        <taxon>Streptophyta</taxon>
        <taxon>Embryophyta</taxon>
        <taxon>Tracheophyta</taxon>
        <taxon>Spermatophyta</taxon>
        <taxon>Magnoliopsida</taxon>
        <taxon>eudicotyledons</taxon>
        <taxon>Gunneridae</taxon>
        <taxon>Pentapetalae</taxon>
        <taxon>rosids</taxon>
        <taxon>fabids</taxon>
        <taxon>Malpighiales</taxon>
        <taxon>Passifloraceae</taxon>
        <taxon>Turnera</taxon>
    </lineage>
</organism>
<protein>
    <recommendedName>
        <fullName evidence="3">Fe2OG dioxygenase domain-containing protein</fullName>
    </recommendedName>
</protein>
<dbReference type="GO" id="GO:0003729">
    <property type="term" value="F:mRNA binding"/>
    <property type="evidence" value="ECO:0007669"/>
    <property type="project" value="InterPro"/>
</dbReference>
<evidence type="ECO:0000256" key="1">
    <source>
        <dbReference type="ARBA" id="ARBA00007879"/>
    </source>
</evidence>
<evidence type="ECO:0000313" key="4">
    <source>
        <dbReference type="EMBL" id="KAJ4837645.1"/>
    </source>
</evidence>
<dbReference type="AlphaFoldDB" id="A0A9Q0JEF8"/>
<comment type="caution">
    <text evidence="4">The sequence shown here is derived from an EMBL/GenBank/DDBJ whole genome shotgun (WGS) entry which is preliminary data.</text>
</comment>
<evidence type="ECO:0000313" key="5">
    <source>
        <dbReference type="Proteomes" id="UP001141552"/>
    </source>
</evidence>